<dbReference type="Proteomes" id="UP000799441">
    <property type="component" value="Unassembled WGS sequence"/>
</dbReference>
<evidence type="ECO:0000313" key="3">
    <source>
        <dbReference type="Proteomes" id="UP000799441"/>
    </source>
</evidence>
<protein>
    <submittedName>
        <fullName evidence="2">Uncharacterized protein</fullName>
    </submittedName>
</protein>
<dbReference type="OrthoDB" id="3944128at2759"/>
<name>A0A9P4QBU4_9PEZI</name>
<keyword evidence="3" id="KW-1185">Reference proteome</keyword>
<feature type="compositionally biased region" description="Low complexity" evidence="1">
    <location>
        <begin position="448"/>
        <end position="486"/>
    </location>
</feature>
<evidence type="ECO:0000313" key="2">
    <source>
        <dbReference type="EMBL" id="KAF2721939.1"/>
    </source>
</evidence>
<feature type="compositionally biased region" description="Polar residues" evidence="1">
    <location>
        <begin position="538"/>
        <end position="598"/>
    </location>
</feature>
<feature type="compositionally biased region" description="Polar residues" evidence="1">
    <location>
        <begin position="725"/>
        <end position="745"/>
    </location>
</feature>
<feature type="compositionally biased region" description="Low complexity" evidence="1">
    <location>
        <begin position="658"/>
        <end position="672"/>
    </location>
</feature>
<organism evidence="2 3">
    <name type="scientific">Polychaeton citri CBS 116435</name>
    <dbReference type="NCBI Taxonomy" id="1314669"/>
    <lineage>
        <taxon>Eukaryota</taxon>
        <taxon>Fungi</taxon>
        <taxon>Dikarya</taxon>
        <taxon>Ascomycota</taxon>
        <taxon>Pezizomycotina</taxon>
        <taxon>Dothideomycetes</taxon>
        <taxon>Dothideomycetidae</taxon>
        <taxon>Capnodiales</taxon>
        <taxon>Capnodiaceae</taxon>
        <taxon>Polychaeton</taxon>
    </lineage>
</organism>
<reference evidence="2" key="1">
    <citation type="journal article" date="2020" name="Stud. Mycol.">
        <title>101 Dothideomycetes genomes: a test case for predicting lifestyles and emergence of pathogens.</title>
        <authorList>
            <person name="Haridas S."/>
            <person name="Albert R."/>
            <person name="Binder M."/>
            <person name="Bloem J."/>
            <person name="Labutti K."/>
            <person name="Salamov A."/>
            <person name="Andreopoulos B."/>
            <person name="Baker S."/>
            <person name="Barry K."/>
            <person name="Bills G."/>
            <person name="Bluhm B."/>
            <person name="Cannon C."/>
            <person name="Castanera R."/>
            <person name="Culley D."/>
            <person name="Daum C."/>
            <person name="Ezra D."/>
            <person name="Gonzalez J."/>
            <person name="Henrissat B."/>
            <person name="Kuo A."/>
            <person name="Liang C."/>
            <person name="Lipzen A."/>
            <person name="Lutzoni F."/>
            <person name="Magnuson J."/>
            <person name="Mondo S."/>
            <person name="Nolan M."/>
            <person name="Ohm R."/>
            <person name="Pangilinan J."/>
            <person name="Park H.-J."/>
            <person name="Ramirez L."/>
            <person name="Alfaro M."/>
            <person name="Sun H."/>
            <person name="Tritt A."/>
            <person name="Yoshinaga Y."/>
            <person name="Zwiers L.-H."/>
            <person name="Turgeon B."/>
            <person name="Goodwin S."/>
            <person name="Spatafora J."/>
            <person name="Crous P."/>
            <person name="Grigoriev I."/>
        </authorList>
    </citation>
    <scope>NUCLEOTIDE SEQUENCE</scope>
    <source>
        <strain evidence="2">CBS 116435</strain>
    </source>
</reference>
<sequence>MFFGALLISVSTIGTRGSSLKLSQSTSRLSYAQLLTGTHPSAPTISSALWRNSSQITARPSSESAFTSSCPWKDDRCLGICSQHTVDCAASWQSWSHHDVLWALTTETPALVEEITFGYSTLIQTSVDVRRVPGRTYSCRHAGSTGICTSNTYTYTAGTISDVYALGSATSTLTSSSLEDPVTTSAIVHTFKPPPSCNTSITCTTASNPADCRGCDVQGGTVELIYWADMATAKASNSSIAANTSTSVSTTVYKGHTLISPSILLQFKTAYALDNCGGTVGDTHPGAVITVHPKSLSSLVGSDDFYQVTMPDGVVTSYWNRHQFDFHNLVGLINAEVYNEMPNCYLDMDCYPIYPSSYHPVLFLPPEMRSLDPAWKTCGLSFWGAWDPPIALHPAGSAAMPTTSSMMPASTPASPQPTFQSPAQATSSMTSGHSTITPFPETEPDHASSQQSSIHSSLPQQSRSGGGSPSKSVYTSQTTSTTLQLLPPAPNGAPSASQTAPGAQAPSHPQSPGSGNGNGNGQNSDIIGVDPTRGSSGGNPSASQIAPNPQSSTQRESSTNYQGADPEQTNASDLSPTQAVPSLVASRQPQSSGSNQTPAPEAGNANDPNGPVASSAAQSEQQGQPSASLDGQPQESASLSSAGNVPVAQGTSQPQPDGGSNTPSPGSGSGTNDEGVSGADDTTTSELDPAMSKTKSGTNGNAFSPDPGMTTQTKGSEGLAGSDRPSYQPSATGQSPEPSSDSTPYSVVVENGHTISFISGGLAIDATTALVGGAPATISQVVYSAKSNGGLVIVSQNVVPVSQGSSGGSEGSRPTVEAADPQASRQGAAGGLTGPARTTIGGHAYTILQATASSGQSQSQPIIVKGADGTLTLEQGEVTTLPSGGEISVDANGQAVIEGHTIVPDERQPSGSLYSSLPEVTTVQPTLQATFAVGAKDLTAIVDPTKAGEVRVGGTTLSVGGEALTSGTHTISALSAGIINDGTMYLYTPEPTNSPASSVTTYASSLRRSGSRSSEALPEITSMSASYSSPGQTVVQSTAPSASSTLMPNLGARSHSGSGGTLSAILWTVLATLFL</sequence>
<comment type="caution">
    <text evidence="2">The sequence shown here is derived from an EMBL/GenBank/DDBJ whole genome shotgun (WGS) entry which is preliminary data.</text>
</comment>
<proteinExistence type="predicted"/>
<feature type="compositionally biased region" description="Low complexity" evidence="1">
    <location>
        <begin position="397"/>
        <end position="413"/>
    </location>
</feature>
<feature type="region of interest" description="Disordered" evidence="1">
    <location>
        <begin position="802"/>
        <end position="836"/>
    </location>
</feature>
<gene>
    <name evidence="2" type="ORF">K431DRAFT_345917</name>
</gene>
<feature type="compositionally biased region" description="Polar residues" evidence="1">
    <location>
        <begin position="693"/>
        <end position="702"/>
    </location>
</feature>
<dbReference type="AlphaFoldDB" id="A0A9P4QBU4"/>
<feature type="compositionally biased region" description="Polar residues" evidence="1">
    <location>
        <begin position="629"/>
        <end position="655"/>
    </location>
</feature>
<feature type="region of interest" description="Disordered" evidence="1">
    <location>
        <begin position="1023"/>
        <end position="1043"/>
    </location>
</feature>
<feature type="compositionally biased region" description="Polar residues" evidence="1">
    <location>
        <begin position="416"/>
        <end position="437"/>
    </location>
</feature>
<feature type="compositionally biased region" description="Low complexity" evidence="1">
    <location>
        <begin position="613"/>
        <end position="628"/>
    </location>
</feature>
<accession>A0A9P4QBU4</accession>
<dbReference type="EMBL" id="MU003786">
    <property type="protein sequence ID" value="KAF2721939.1"/>
    <property type="molecule type" value="Genomic_DNA"/>
</dbReference>
<feature type="region of interest" description="Disordered" evidence="1">
    <location>
        <begin position="397"/>
        <end position="746"/>
    </location>
</feature>
<evidence type="ECO:0000256" key="1">
    <source>
        <dbReference type="SAM" id="MobiDB-lite"/>
    </source>
</evidence>